<evidence type="ECO:0000313" key="3">
    <source>
        <dbReference type="EMBL" id="MCA9376997.1"/>
    </source>
</evidence>
<evidence type="ECO:0008006" key="5">
    <source>
        <dbReference type="Google" id="ProtNLM"/>
    </source>
</evidence>
<proteinExistence type="predicted"/>
<dbReference type="EMBL" id="JAGQLN010000013">
    <property type="protein sequence ID" value="MCA9376997.1"/>
    <property type="molecule type" value="Genomic_DNA"/>
</dbReference>
<gene>
    <name evidence="3" type="ORF">KC685_03700</name>
</gene>
<dbReference type="Proteomes" id="UP000741282">
    <property type="component" value="Unassembled WGS sequence"/>
</dbReference>
<evidence type="ECO:0000313" key="4">
    <source>
        <dbReference type="Proteomes" id="UP000741282"/>
    </source>
</evidence>
<comment type="caution">
    <text evidence="3">The sequence shown here is derived from an EMBL/GenBank/DDBJ whole genome shotgun (WGS) entry which is preliminary data.</text>
</comment>
<keyword evidence="1" id="KW-0472">Membrane</keyword>
<dbReference type="InterPro" id="IPR043993">
    <property type="entry name" value="T4SS_pilin"/>
</dbReference>
<reference evidence="3" key="2">
    <citation type="journal article" date="2021" name="Microbiome">
        <title>Successional dynamics and alternative stable states in a saline activated sludge microbial community over 9 years.</title>
        <authorList>
            <person name="Wang Y."/>
            <person name="Ye J."/>
            <person name="Ju F."/>
            <person name="Liu L."/>
            <person name="Boyd J.A."/>
            <person name="Deng Y."/>
            <person name="Parks D.H."/>
            <person name="Jiang X."/>
            <person name="Yin X."/>
            <person name="Woodcroft B.J."/>
            <person name="Tyson G.W."/>
            <person name="Hugenholtz P."/>
            <person name="Polz M.F."/>
            <person name="Zhang T."/>
        </authorList>
    </citation>
    <scope>NUCLEOTIDE SEQUENCE</scope>
    <source>
        <strain evidence="3">HKST-UBA17</strain>
    </source>
</reference>
<reference evidence="3" key="1">
    <citation type="submission" date="2020-04" db="EMBL/GenBank/DDBJ databases">
        <authorList>
            <person name="Zhang T."/>
        </authorList>
    </citation>
    <scope>NUCLEOTIDE SEQUENCE</scope>
    <source>
        <strain evidence="3">HKST-UBA17</strain>
    </source>
</reference>
<dbReference type="AlphaFoldDB" id="A0A955KWS8"/>
<keyword evidence="2" id="KW-0732">Signal</keyword>
<protein>
    <recommendedName>
        <fullName evidence="5">DUF4134 domain-containing protein</fullName>
    </recommendedName>
</protein>
<dbReference type="Pfam" id="PF18895">
    <property type="entry name" value="T4SS_pilin"/>
    <property type="match status" value="1"/>
</dbReference>
<feature type="signal peptide" evidence="2">
    <location>
        <begin position="1"/>
        <end position="25"/>
    </location>
</feature>
<evidence type="ECO:0000256" key="2">
    <source>
        <dbReference type="SAM" id="SignalP"/>
    </source>
</evidence>
<organism evidence="3 4">
    <name type="scientific">Candidatus Dojkabacteria bacterium</name>
    <dbReference type="NCBI Taxonomy" id="2099670"/>
    <lineage>
        <taxon>Bacteria</taxon>
        <taxon>Candidatus Dojkabacteria</taxon>
    </lineage>
</organism>
<feature type="transmembrane region" description="Helical" evidence="1">
    <location>
        <begin position="53"/>
        <end position="73"/>
    </location>
</feature>
<feature type="transmembrane region" description="Helical" evidence="1">
    <location>
        <begin position="94"/>
        <end position="113"/>
    </location>
</feature>
<feature type="chain" id="PRO_5037423990" description="DUF4134 domain-containing protein" evidence="2">
    <location>
        <begin position="26"/>
        <end position="119"/>
    </location>
</feature>
<keyword evidence="1" id="KW-0812">Transmembrane</keyword>
<name>A0A955KWS8_9BACT</name>
<dbReference type="PROSITE" id="PS50890">
    <property type="entry name" value="PUA"/>
    <property type="match status" value="1"/>
</dbReference>
<accession>A0A955KWS8</accession>
<keyword evidence="1" id="KW-1133">Transmembrane helix</keyword>
<sequence>MFKKIAKYVVSASVIMQTAVASVMAQGQPPSNYIQGITNQAGGELIEFIRNTLNLAIGLAGLIAVGVLVYSGVQYILASGDEGKVEKATKGIQYSVIGLIICFIAVLIVEFVLKQVLKV</sequence>
<evidence type="ECO:0000256" key="1">
    <source>
        <dbReference type="SAM" id="Phobius"/>
    </source>
</evidence>